<sequence length="358" mass="40194">MCMLAGEVVSFVCQRLGHLDHNQFVQNRAVEAIFLAIKNGIPEIAIEIAKANEDISWTGTDPEDSRNMFAYAIAHRQEEVAKFLYEHRADKFYDKFYDTDEDGNNNSHLVAKLAPQFQLDHITGAALQLQSELHWFKSVEAIVPRFYNEQTNKDGETPYQVFVKEHKNLLKEAEGWMKKTAESLTVVGALIITIMFAAAFTVPGGNDQNTGFPIFLNTTAPAASFTVTPFMVFIISDAISLFSAAGSVLMFLSIHTSRYTYEDFLISLPMKLIIGLDFLFVSIVTMTVAFCATLYVLRGQQKEVIPLIVFAGILMSGALRFNFPLLFENLALTPRPNIFDRKTCFSADFPIIPSVLHY</sequence>
<dbReference type="PANTHER" id="PTHR24177">
    <property type="entry name" value="CASKIN"/>
    <property type="match status" value="1"/>
</dbReference>
<dbReference type="AlphaFoldDB" id="A0AAV5LDP6"/>
<protein>
    <recommendedName>
        <fullName evidence="2">PGG domain-containing protein</fullName>
    </recommendedName>
</protein>
<dbReference type="Proteomes" id="UP001054252">
    <property type="component" value="Unassembled WGS sequence"/>
</dbReference>
<evidence type="ECO:0000313" key="3">
    <source>
        <dbReference type="EMBL" id="GKV34842.1"/>
    </source>
</evidence>
<keyword evidence="1" id="KW-1133">Transmembrane helix</keyword>
<feature type="transmembrane region" description="Helical" evidence="1">
    <location>
        <begin position="184"/>
        <end position="202"/>
    </location>
</feature>
<reference evidence="3 4" key="1">
    <citation type="journal article" date="2021" name="Commun. Biol.">
        <title>The genome of Shorea leprosula (Dipterocarpaceae) highlights the ecological relevance of drought in aseasonal tropical rainforests.</title>
        <authorList>
            <person name="Ng K.K.S."/>
            <person name="Kobayashi M.J."/>
            <person name="Fawcett J.A."/>
            <person name="Hatakeyama M."/>
            <person name="Paape T."/>
            <person name="Ng C.H."/>
            <person name="Ang C.C."/>
            <person name="Tnah L.H."/>
            <person name="Lee C.T."/>
            <person name="Nishiyama T."/>
            <person name="Sese J."/>
            <person name="O'Brien M.J."/>
            <person name="Copetti D."/>
            <person name="Mohd Noor M.I."/>
            <person name="Ong R.C."/>
            <person name="Putra M."/>
            <person name="Sireger I.Z."/>
            <person name="Indrioko S."/>
            <person name="Kosugi Y."/>
            <person name="Izuno A."/>
            <person name="Isagi Y."/>
            <person name="Lee S.L."/>
            <person name="Shimizu K.K."/>
        </authorList>
    </citation>
    <scope>NUCLEOTIDE SEQUENCE [LARGE SCALE GENOMIC DNA]</scope>
    <source>
        <strain evidence="3">214</strain>
    </source>
</reference>
<gene>
    <name evidence="3" type="ORF">SLEP1_g43184</name>
</gene>
<feature type="domain" description="PGG" evidence="2">
    <location>
        <begin position="175"/>
        <end position="296"/>
    </location>
</feature>
<dbReference type="Pfam" id="PF13962">
    <property type="entry name" value="PGG"/>
    <property type="match status" value="1"/>
</dbReference>
<evidence type="ECO:0000256" key="1">
    <source>
        <dbReference type="SAM" id="Phobius"/>
    </source>
</evidence>
<feature type="transmembrane region" description="Helical" evidence="1">
    <location>
        <begin position="241"/>
        <end position="261"/>
    </location>
</feature>
<dbReference type="PANTHER" id="PTHR24177:SF329">
    <property type="entry name" value="ANKYRIN REPEAT PROTEIN"/>
    <property type="match status" value="1"/>
</dbReference>
<evidence type="ECO:0000259" key="2">
    <source>
        <dbReference type="Pfam" id="PF13962"/>
    </source>
</evidence>
<accession>A0AAV5LDP6</accession>
<feature type="transmembrane region" description="Helical" evidence="1">
    <location>
        <begin position="304"/>
        <end position="323"/>
    </location>
</feature>
<feature type="transmembrane region" description="Helical" evidence="1">
    <location>
        <begin position="273"/>
        <end position="297"/>
    </location>
</feature>
<keyword evidence="1" id="KW-0812">Transmembrane</keyword>
<dbReference type="Gene3D" id="1.25.40.20">
    <property type="entry name" value="Ankyrin repeat-containing domain"/>
    <property type="match status" value="1"/>
</dbReference>
<proteinExistence type="predicted"/>
<evidence type="ECO:0000313" key="4">
    <source>
        <dbReference type="Proteomes" id="UP001054252"/>
    </source>
</evidence>
<dbReference type="EMBL" id="BPVZ01000107">
    <property type="protein sequence ID" value="GKV34842.1"/>
    <property type="molecule type" value="Genomic_DNA"/>
</dbReference>
<keyword evidence="1" id="KW-0472">Membrane</keyword>
<dbReference type="InterPro" id="IPR026961">
    <property type="entry name" value="PGG_dom"/>
</dbReference>
<dbReference type="InterPro" id="IPR036770">
    <property type="entry name" value="Ankyrin_rpt-contain_sf"/>
</dbReference>
<organism evidence="3 4">
    <name type="scientific">Rubroshorea leprosula</name>
    <dbReference type="NCBI Taxonomy" id="152421"/>
    <lineage>
        <taxon>Eukaryota</taxon>
        <taxon>Viridiplantae</taxon>
        <taxon>Streptophyta</taxon>
        <taxon>Embryophyta</taxon>
        <taxon>Tracheophyta</taxon>
        <taxon>Spermatophyta</taxon>
        <taxon>Magnoliopsida</taxon>
        <taxon>eudicotyledons</taxon>
        <taxon>Gunneridae</taxon>
        <taxon>Pentapetalae</taxon>
        <taxon>rosids</taxon>
        <taxon>malvids</taxon>
        <taxon>Malvales</taxon>
        <taxon>Dipterocarpaceae</taxon>
        <taxon>Rubroshorea</taxon>
    </lineage>
</organism>
<dbReference type="GO" id="GO:0016020">
    <property type="term" value="C:membrane"/>
    <property type="evidence" value="ECO:0007669"/>
    <property type="project" value="TreeGrafter"/>
</dbReference>
<name>A0AAV5LDP6_9ROSI</name>
<keyword evidence="4" id="KW-1185">Reference proteome</keyword>
<comment type="caution">
    <text evidence="3">The sequence shown here is derived from an EMBL/GenBank/DDBJ whole genome shotgun (WGS) entry which is preliminary data.</text>
</comment>